<dbReference type="SUPFAM" id="SSF47203">
    <property type="entry name" value="Acyl-CoA dehydrogenase C-terminal domain-like"/>
    <property type="match status" value="1"/>
</dbReference>
<dbReference type="SUPFAM" id="SSF56645">
    <property type="entry name" value="Acyl-CoA dehydrogenase NM domain-like"/>
    <property type="match status" value="1"/>
</dbReference>
<evidence type="ECO:0000313" key="5">
    <source>
        <dbReference type="EMBL" id="MDV6286992.1"/>
    </source>
</evidence>
<proteinExistence type="inferred from homology"/>
<reference evidence="5 6" key="1">
    <citation type="submission" date="2023-10" db="EMBL/GenBank/DDBJ databases">
        <title>Development of a sustainable strategy for remediation of hydrocarbon-contaminated territories based on the waste exchange concept.</title>
        <authorList>
            <person name="Krivoruchko A."/>
        </authorList>
    </citation>
    <scope>NUCLEOTIDE SEQUENCE [LARGE SCALE GENOMIC DNA]</scope>
    <source>
        <strain evidence="5 6">IEGM 60</strain>
    </source>
</reference>
<dbReference type="Pfam" id="PF08028">
    <property type="entry name" value="Acyl-CoA_dh_2"/>
    <property type="match status" value="1"/>
</dbReference>
<dbReference type="InterPro" id="IPR009100">
    <property type="entry name" value="AcylCoA_DH/oxidase_NM_dom_sf"/>
</dbReference>
<dbReference type="Gene3D" id="1.20.140.10">
    <property type="entry name" value="Butyryl-CoA Dehydrogenase, subunit A, domain 3"/>
    <property type="match status" value="1"/>
</dbReference>
<keyword evidence="1" id="KW-0560">Oxidoreductase</keyword>
<dbReference type="EMBL" id="JAWLKA010000059">
    <property type="protein sequence ID" value="MDV6286992.1"/>
    <property type="molecule type" value="Genomic_DNA"/>
</dbReference>
<dbReference type="PANTHER" id="PTHR48083">
    <property type="entry name" value="MEDIUM-CHAIN SPECIFIC ACYL-COA DEHYDROGENASE, MITOCHONDRIAL-RELATED"/>
    <property type="match status" value="1"/>
</dbReference>
<accession>A0ABU4CTT9</accession>
<feature type="domain" description="Acyl-CoA dehydrogenase/oxidase N-terminal" evidence="3">
    <location>
        <begin position="32"/>
        <end position="117"/>
    </location>
</feature>
<dbReference type="InterPro" id="IPR050741">
    <property type="entry name" value="Acyl-CoA_dehydrogenase"/>
</dbReference>
<dbReference type="InterPro" id="IPR046373">
    <property type="entry name" value="Acyl-CoA_Oxase/DH_mid-dom_sf"/>
</dbReference>
<gene>
    <name evidence="5" type="ORF">R3Q59_41720</name>
</gene>
<dbReference type="InterPro" id="IPR013107">
    <property type="entry name" value="Acyl-CoA_DH_C"/>
</dbReference>
<evidence type="ECO:0000259" key="3">
    <source>
        <dbReference type="Pfam" id="PF02771"/>
    </source>
</evidence>
<protein>
    <submittedName>
        <fullName evidence="5">Acyl-CoA dehydrogenase family protein</fullName>
    </submittedName>
</protein>
<dbReference type="Gene3D" id="1.10.540.10">
    <property type="entry name" value="Acyl-CoA dehydrogenase/oxidase, N-terminal domain"/>
    <property type="match status" value="1"/>
</dbReference>
<keyword evidence="6" id="KW-1185">Reference proteome</keyword>
<dbReference type="Pfam" id="PF02771">
    <property type="entry name" value="Acyl-CoA_dh_N"/>
    <property type="match status" value="1"/>
</dbReference>
<dbReference type="InterPro" id="IPR037069">
    <property type="entry name" value="AcylCoA_DH/ox_N_sf"/>
</dbReference>
<organism evidence="5 6">
    <name type="scientific">Rhodococcus jostii</name>
    <dbReference type="NCBI Taxonomy" id="132919"/>
    <lineage>
        <taxon>Bacteria</taxon>
        <taxon>Bacillati</taxon>
        <taxon>Actinomycetota</taxon>
        <taxon>Actinomycetes</taxon>
        <taxon>Mycobacteriales</taxon>
        <taxon>Nocardiaceae</taxon>
        <taxon>Rhodococcus</taxon>
    </lineage>
</organism>
<dbReference type="Proteomes" id="UP001185737">
    <property type="component" value="Unassembled WGS sequence"/>
</dbReference>
<dbReference type="PIRSF" id="PIRSF016578">
    <property type="entry name" value="HsaA"/>
    <property type="match status" value="1"/>
</dbReference>
<feature type="domain" description="Acyl-CoA dehydrogenase C-terminal" evidence="4">
    <location>
        <begin position="250"/>
        <end position="381"/>
    </location>
</feature>
<evidence type="ECO:0000256" key="2">
    <source>
        <dbReference type="ARBA" id="ARBA00049661"/>
    </source>
</evidence>
<comment type="caution">
    <text evidence="5">The sequence shown here is derived from an EMBL/GenBank/DDBJ whole genome shotgun (WGS) entry which is preliminary data.</text>
</comment>
<dbReference type="RefSeq" id="WP_317571936.1">
    <property type="nucleotide sequence ID" value="NZ_JAWLKA010000059.1"/>
</dbReference>
<dbReference type="PANTHER" id="PTHR48083:SF19">
    <property type="entry name" value="FLAVIN-DEPENDENT MONOOXYGENASE, OXYGENASE SUBUNIT HSAA"/>
    <property type="match status" value="1"/>
</dbReference>
<dbReference type="Gene3D" id="2.40.110.10">
    <property type="entry name" value="Butyryl-CoA Dehydrogenase, subunit A, domain 2"/>
    <property type="match status" value="1"/>
</dbReference>
<sequence>MSYSLDRPSATDADRALREDLVARAAKLRGIVAGNAEQNERDRRVSQESIDAIEEAGLFSITRPRRFGGFQVDIRTKLEVSRELARGDGSTAWVTALLNGAAWLAGDYSEQAQQDVWGQDQSSRLCSVFAPSATTRRVDGGFVVTGSWGYASGSYHAQWAHLGIPIVNEAGEPVDQGLALIPMSDLSIEETWFVAGMRGTGSNTLSCEEVFVPDHRVLSLSKALGGKFDTPFTDEALYRSPFVPVALLLVVGPQLGMAQAALDLAIEKAPKRRMAYTEYGSQVEAPTVQLLLAKAASLLDAAHLHAYRAAADIDEAAHHGVVMDYKSRARARMDAAAAITAAREAVRTVAAAHGASTFAEVNPLQRIMRDIEAASLHAVTDPQISALVYGRALVGIEGGVTPLV</sequence>
<name>A0ABU4CTT9_RHOJO</name>
<comment type="similarity">
    <text evidence="2">Belongs to the HpaH/HsaA monooxygenase family.</text>
</comment>
<dbReference type="InterPro" id="IPR036250">
    <property type="entry name" value="AcylCo_DH-like_C"/>
</dbReference>
<dbReference type="InterPro" id="IPR013786">
    <property type="entry name" value="AcylCoA_DH/ox_N"/>
</dbReference>
<evidence type="ECO:0000256" key="1">
    <source>
        <dbReference type="ARBA" id="ARBA00023002"/>
    </source>
</evidence>
<evidence type="ECO:0000313" key="6">
    <source>
        <dbReference type="Proteomes" id="UP001185737"/>
    </source>
</evidence>
<evidence type="ECO:0000259" key="4">
    <source>
        <dbReference type="Pfam" id="PF08028"/>
    </source>
</evidence>